<dbReference type="RefSeq" id="WP_154288777.1">
    <property type="nucleotide sequence ID" value="NZ_WKJI01000007.1"/>
</dbReference>
<feature type="chain" id="PRO_5029904582" description="Lipid/polyisoprenoid-binding YceI-like domain-containing protein" evidence="1">
    <location>
        <begin position="20"/>
        <end position="181"/>
    </location>
</feature>
<evidence type="ECO:0000256" key="1">
    <source>
        <dbReference type="SAM" id="SignalP"/>
    </source>
</evidence>
<feature type="domain" description="Lipid/polyisoprenoid-binding YceI-like" evidence="2">
    <location>
        <begin position="21"/>
        <end position="177"/>
    </location>
</feature>
<keyword evidence="4" id="KW-1185">Reference proteome</keyword>
<gene>
    <name evidence="3" type="ORF">GJJ64_16080</name>
</gene>
<evidence type="ECO:0000259" key="2">
    <source>
        <dbReference type="SMART" id="SM00867"/>
    </source>
</evidence>
<accession>A0A7K0FRU1</accession>
<organism evidence="3 4">
    <name type="scientific">Pedobacter puniceum</name>
    <dbReference type="NCBI Taxonomy" id="2666136"/>
    <lineage>
        <taxon>Bacteria</taxon>
        <taxon>Pseudomonadati</taxon>
        <taxon>Bacteroidota</taxon>
        <taxon>Sphingobacteriia</taxon>
        <taxon>Sphingobacteriales</taxon>
        <taxon>Sphingobacteriaceae</taxon>
        <taxon>Pedobacter</taxon>
    </lineage>
</organism>
<dbReference type="EMBL" id="WKJI01000007">
    <property type="protein sequence ID" value="MRX48714.1"/>
    <property type="molecule type" value="Genomic_DNA"/>
</dbReference>
<comment type="caution">
    <text evidence="3">The sequence shown here is derived from an EMBL/GenBank/DDBJ whole genome shotgun (WGS) entry which is preliminary data.</text>
</comment>
<name>A0A7K0FRU1_9SPHI</name>
<proteinExistence type="predicted"/>
<dbReference type="Proteomes" id="UP000462931">
    <property type="component" value="Unassembled WGS sequence"/>
</dbReference>
<reference evidence="3 4" key="1">
    <citation type="submission" date="2019-11" db="EMBL/GenBank/DDBJ databases">
        <authorList>
            <person name="Cheng Q."/>
            <person name="Yang Z."/>
        </authorList>
    </citation>
    <scope>NUCLEOTIDE SEQUENCE [LARGE SCALE GENOMIC DNA]</scope>
    <source>
        <strain evidence="3 4">HX-22-1</strain>
    </source>
</reference>
<dbReference type="SUPFAM" id="SSF101874">
    <property type="entry name" value="YceI-like"/>
    <property type="match status" value="1"/>
</dbReference>
<dbReference type="InterPro" id="IPR036761">
    <property type="entry name" value="TTHA0802/YceI-like_sf"/>
</dbReference>
<dbReference type="Pfam" id="PF04264">
    <property type="entry name" value="YceI"/>
    <property type="match status" value="1"/>
</dbReference>
<dbReference type="Gene3D" id="2.40.128.110">
    <property type="entry name" value="Lipid/polyisoprenoid-binding, YceI-like"/>
    <property type="match status" value="1"/>
</dbReference>
<evidence type="ECO:0000313" key="3">
    <source>
        <dbReference type="EMBL" id="MRX48714.1"/>
    </source>
</evidence>
<dbReference type="SMART" id="SM00867">
    <property type="entry name" value="YceI"/>
    <property type="match status" value="1"/>
</dbReference>
<keyword evidence="1" id="KW-0732">Signal</keyword>
<feature type="signal peptide" evidence="1">
    <location>
        <begin position="1"/>
        <end position="19"/>
    </location>
</feature>
<dbReference type="InterPro" id="IPR007372">
    <property type="entry name" value="Lipid/polyisoprenoid-bd_YceI"/>
</dbReference>
<sequence length="181" mass="20317">MKYLALIFSIISLPLWLQAQNFKTDKLSVHFYAAAPVADIDALTNSANATLDIKRKEIKVSIAISSFSFKKALMQQHFNEKYIESDKYPMASFKGNFKDDLSNKPDGTYLIYVEGKFNLHGVDVQQVIPCKITLQKNIISVNSTFILNTKDFKIEPPKILGKPIGEKIEVTVNGSLNKVSN</sequence>
<dbReference type="AlphaFoldDB" id="A0A7K0FRU1"/>
<protein>
    <recommendedName>
        <fullName evidence="2">Lipid/polyisoprenoid-binding YceI-like domain-containing protein</fullName>
    </recommendedName>
</protein>
<evidence type="ECO:0000313" key="4">
    <source>
        <dbReference type="Proteomes" id="UP000462931"/>
    </source>
</evidence>